<dbReference type="AlphaFoldDB" id="A0AA36G4S9"/>
<evidence type="ECO:0000256" key="1">
    <source>
        <dbReference type="SAM" id="SignalP"/>
    </source>
</evidence>
<sequence length="77" mass="8908">MISRVFQIILIFLALALVQCELDWQTENEVADNNVADPVLYHPRMIYGENSYWTNSDEETEPPSRYNDALFAINNNA</sequence>
<dbReference type="Proteomes" id="UP001177023">
    <property type="component" value="Unassembled WGS sequence"/>
</dbReference>
<feature type="chain" id="PRO_5041399016" evidence="1">
    <location>
        <begin position="21"/>
        <end position="77"/>
    </location>
</feature>
<name>A0AA36G4S9_9BILA</name>
<evidence type="ECO:0000313" key="2">
    <source>
        <dbReference type="EMBL" id="CAJ0572924.1"/>
    </source>
</evidence>
<comment type="caution">
    <text evidence="2">The sequence shown here is derived from an EMBL/GenBank/DDBJ whole genome shotgun (WGS) entry which is preliminary data.</text>
</comment>
<reference evidence="2" key="1">
    <citation type="submission" date="2023-06" db="EMBL/GenBank/DDBJ databases">
        <authorList>
            <person name="Delattre M."/>
        </authorList>
    </citation>
    <scope>NUCLEOTIDE SEQUENCE</scope>
    <source>
        <strain evidence="2">AF72</strain>
    </source>
</reference>
<keyword evidence="1" id="KW-0732">Signal</keyword>
<proteinExistence type="predicted"/>
<organism evidence="2 3">
    <name type="scientific">Mesorhabditis spiculigera</name>
    <dbReference type="NCBI Taxonomy" id="96644"/>
    <lineage>
        <taxon>Eukaryota</taxon>
        <taxon>Metazoa</taxon>
        <taxon>Ecdysozoa</taxon>
        <taxon>Nematoda</taxon>
        <taxon>Chromadorea</taxon>
        <taxon>Rhabditida</taxon>
        <taxon>Rhabditina</taxon>
        <taxon>Rhabditomorpha</taxon>
        <taxon>Rhabditoidea</taxon>
        <taxon>Rhabditidae</taxon>
        <taxon>Mesorhabditinae</taxon>
        <taxon>Mesorhabditis</taxon>
    </lineage>
</organism>
<accession>A0AA36G4S9</accession>
<keyword evidence="3" id="KW-1185">Reference proteome</keyword>
<feature type="non-terminal residue" evidence="2">
    <location>
        <position position="1"/>
    </location>
</feature>
<feature type="signal peptide" evidence="1">
    <location>
        <begin position="1"/>
        <end position="20"/>
    </location>
</feature>
<protein>
    <submittedName>
        <fullName evidence="2">Uncharacterized protein</fullName>
    </submittedName>
</protein>
<gene>
    <name evidence="2" type="ORF">MSPICULIGERA_LOCUS11297</name>
</gene>
<dbReference type="EMBL" id="CATQJA010002609">
    <property type="protein sequence ID" value="CAJ0572924.1"/>
    <property type="molecule type" value="Genomic_DNA"/>
</dbReference>
<evidence type="ECO:0000313" key="3">
    <source>
        <dbReference type="Proteomes" id="UP001177023"/>
    </source>
</evidence>